<evidence type="ECO:0000313" key="1">
    <source>
        <dbReference type="EMBL" id="MFC6008358.1"/>
    </source>
</evidence>
<name>A0ABW1JI49_9ACTN</name>
<accession>A0ABW1JI49</accession>
<reference evidence="2" key="1">
    <citation type="journal article" date="2019" name="Int. J. Syst. Evol. Microbiol.">
        <title>The Global Catalogue of Microorganisms (GCM) 10K type strain sequencing project: providing services to taxonomists for standard genome sequencing and annotation.</title>
        <authorList>
            <consortium name="The Broad Institute Genomics Platform"/>
            <consortium name="The Broad Institute Genome Sequencing Center for Infectious Disease"/>
            <person name="Wu L."/>
            <person name="Ma J."/>
        </authorList>
    </citation>
    <scope>NUCLEOTIDE SEQUENCE [LARGE SCALE GENOMIC DNA]</scope>
    <source>
        <strain evidence="2">KACC 14249</strain>
    </source>
</reference>
<evidence type="ECO:0000313" key="2">
    <source>
        <dbReference type="Proteomes" id="UP001596189"/>
    </source>
</evidence>
<proteinExistence type="predicted"/>
<comment type="caution">
    <text evidence="1">The sequence shown here is derived from an EMBL/GenBank/DDBJ whole genome shotgun (WGS) entry which is preliminary data.</text>
</comment>
<protein>
    <submittedName>
        <fullName evidence="1">Uncharacterized protein</fullName>
    </submittedName>
</protein>
<organism evidence="1 2">
    <name type="scientific">Angustibacter luteus</name>
    <dbReference type="NCBI Taxonomy" id="658456"/>
    <lineage>
        <taxon>Bacteria</taxon>
        <taxon>Bacillati</taxon>
        <taxon>Actinomycetota</taxon>
        <taxon>Actinomycetes</taxon>
        <taxon>Kineosporiales</taxon>
        <taxon>Kineosporiaceae</taxon>
    </lineage>
</organism>
<gene>
    <name evidence="1" type="ORF">ACFQDO_14570</name>
</gene>
<sequence length="216" mass="23288">MPTLSAGKHRSPRTGACVMEFASYLAGERWSDQPRCTHPLLAELARGVNDHVSDDARQRLVPLVPAVIGLTSDDPRVDAHVALLAAAAALPIAAEPTQRALAVAVLTCSRVLADLDGSEQRAAYVEAVLERAPQAEQWARRFTDGSRVPSLRVFRRYAAPHTVRYAVRGIAKAAVPDPDARLCALLEQAVAQFPSWTGSRPATELAEVSARQPSVR</sequence>
<dbReference type="Proteomes" id="UP001596189">
    <property type="component" value="Unassembled WGS sequence"/>
</dbReference>
<dbReference type="RefSeq" id="WP_345714946.1">
    <property type="nucleotide sequence ID" value="NZ_BAABFP010000002.1"/>
</dbReference>
<dbReference type="EMBL" id="JBHSRD010000004">
    <property type="protein sequence ID" value="MFC6008358.1"/>
    <property type="molecule type" value="Genomic_DNA"/>
</dbReference>
<keyword evidence="2" id="KW-1185">Reference proteome</keyword>